<reference evidence="3" key="2">
    <citation type="submission" date="2015-03" db="EMBL/GenBank/DDBJ databases">
        <authorList>
            <consortium name="Pathogen Informatics"/>
            <person name="Murphy D."/>
        </authorList>
    </citation>
    <scope>NUCLEOTIDE SEQUENCE</scope>
    <source>
        <strain evidence="3">N09902308</strain>
    </source>
</reference>
<organism evidence="1 6">
    <name type="scientific">Mycobacterium tuberculosis</name>
    <dbReference type="NCBI Taxonomy" id="1773"/>
    <lineage>
        <taxon>Bacteria</taxon>
        <taxon>Bacillati</taxon>
        <taxon>Actinomycetota</taxon>
        <taxon>Actinomycetes</taxon>
        <taxon>Mycobacteriales</taxon>
        <taxon>Mycobacteriaceae</taxon>
        <taxon>Mycobacterium</taxon>
        <taxon>Mycobacterium tuberculosis complex</taxon>
    </lineage>
</organism>
<dbReference type="AlphaFoldDB" id="A0A0U0S5Z3"/>
<dbReference type="EMBL" id="CSBK01000192">
    <property type="protein sequence ID" value="COX07822.1"/>
    <property type="molecule type" value="Genomic_DNA"/>
</dbReference>
<reference evidence="1 6" key="3">
    <citation type="submission" date="2017-10" db="EMBL/GenBank/DDBJ databases">
        <title>Clinical isolate obtained from a human patient with meningeal tuberculosis in michoacan, Mexico.</title>
        <authorList>
            <person name="Guillen-Nepita A.L."/>
            <person name="Negrete-Paz A.M."/>
            <person name="Vazquez-Marrufo G."/>
            <person name="Cruz-Hernandez A."/>
            <person name="Fresia P."/>
            <person name="Naya H."/>
            <person name="Vazquez-Garciduenas M.S."/>
        </authorList>
    </citation>
    <scope>NUCLEOTIDE SEQUENCE [LARGE SCALE GENOMIC DNA]</scope>
    <source>
        <strain evidence="6">Beijing/MYC004</strain>
        <strain evidence="1">MYC004</strain>
    </source>
</reference>
<sequence>MTDIASTSQCRWIARICCQSSTDSPKEAPSESATVPTMTAAAIKARVMISMMIKMRQRDEIAAIRRSHWAPSEMSWKTAAVPAR</sequence>
<dbReference type="EMBL" id="CGCX01000018">
    <property type="protein sequence ID" value="CFR64821.1"/>
    <property type="molecule type" value="Genomic_DNA"/>
</dbReference>
<evidence type="ECO:0000313" key="1">
    <source>
        <dbReference type="EMBL" id="AUS49499.1"/>
    </source>
</evidence>
<evidence type="ECO:0000313" key="6">
    <source>
        <dbReference type="Proteomes" id="UP000236349"/>
    </source>
</evidence>
<gene>
    <name evidence="1" type="ORF">CAB90_00512</name>
    <name evidence="2" type="ORF">ERS007657_00100</name>
    <name evidence="3" type="ORF">ERS007739_00636</name>
</gene>
<protein>
    <submittedName>
        <fullName evidence="1">Uncharacterized protein</fullName>
    </submittedName>
</protein>
<evidence type="ECO:0000313" key="5">
    <source>
        <dbReference type="Proteomes" id="UP000046680"/>
    </source>
</evidence>
<dbReference type="Proteomes" id="UP000046680">
    <property type="component" value="Unassembled WGS sequence"/>
</dbReference>
<proteinExistence type="predicted"/>
<evidence type="ECO:0000313" key="3">
    <source>
        <dbReference type="EMBL" id="COX07822.1"/>
    </source>
</evidence>
<name>A0A0U0S5Z3_MYCTX</name>
<dbReference type="Proteomes" id="UP000236349">
    <property type="component" value="Chromosome"/>
</dbReference>
<dbReference type="Proteomes" id="UP000039021">
    <property type="component" value="Unassembled WGS sequence"/>
</dbReference>
<evidence type="ECO:0000313" key="2">
    <source>
        <dbReference type="EMBL" id="CFR64821.1"/>
    </source>
</evidence>
<dbReference type="EMBL" id="CP024614">
    <property type="protein sequence ID" value="AUS49499.1"/>
    <property type="molecule type" value="Genomic_DNA"/>
</dbReference>
<reference evidence="4 5" key="1">
    <citation type="submission" date="2015-03" db="EMBL/GenBank/DDBJ databases">
        <authorList>
            <consortium name="Pathogen Informatics"/>
        </authorList>
    </citation>
    <scope>NUCLEOTIDE SEQUENCE [LARGE SCALE GENOMIC DNA]</scope>
    <source>
        <strain evidence="2 5">C09601061</strain>
        <strain evidence="4">N09902308</strain>
    </source>
</reference>
<accession>A0A0U0S5Z3</accession>
<evidence type="ECO:0000313" key="4">
    <source>
        <dbReference type="Proteomes" id="UP000039021"/>
    </source>
</evidence>